<evidence type="ECO:0000313" key="2">
    <source>
        <dbReference type="EMBL" id="KVG59349.1"/>
    </source>
</evidence>
<dbReference type="Proteomes" id="UP000064029">
    <property type="component" value="Unassembled WGS sequence"/>
</dbReference>
<reference evidence="2 3" key="1">
    <citation type="submission" date="2015-11" db="EMBL/GenBank/DDBJ databases">
        <title>Expanding the genomic diversity of Burkholderia species for the development of highly accurate diagnostics.</title>
        <authorList>
            <person name="Sahl J."/>
            <person name="Keim P."/>
            <person name="Wagner D."/>
        </authorList>
    </citation>
    <scope>NUCLEOTIDE SEQUENCE [LARGE SCALE GENOMIC DNA]</scope>
    <source>
        <strain evidence="2 3">MSMB2036</strain>
    </source>
</reference>
<evidence type="ECO:0000256" key="1">
    <source>
        <dbReference type="SAM" id="MobiDB-lite"/>
    </source>
</evidence>
<dbReference type="AlphaFoldDB" id="A0A103R195"/>
<organism evidence="2 3">
    <name type="scientific">Burkholderia ubonensis</name>
    <dbReference type="NCBI Taxonomy" id="101571"/>
    <lineage>
        <taxon>Bacteria</taxon>
        <taxon>Pseudomonadati</taxon>
        <taxon>Pseudomonadota</taxon>
        <taxon>Betaproteobacteria</taxon>
        <taxon>Burkholderiales</taxon>
        <taxon>Burkholderiaceae</taxon>
        <taxon>Burkholderia</taxon>
        <taxon>Burkholderia cepacia complex</taxon>
    </lineage>
</organism>
<name>A0A103R195_9BURK</name>
<sequence length="88" mass="9661">FRRRGDPMTHDLQGVTPGEQTSALVQAIKHRQRASFDHHHVRGLSPPSPLSGLGASRTGQSAILVGNKAVLMRQPSNMQREWPLTKAT</sequence>
<feature type="region of interest" description="Disordered" evidence="1">
    <location>
        <begin position="35"/>
        <end position="56"/>
    </location>
</feature>
<gene>
    <name evidence="2" type="ORF">WJ33_34090</name>
</gene>
<protein>
    <submittedName>
        <fullName evidence="2">Uncharacterized protein</fullName>
    </submittedName>
</protein>
<dbReference type="EMBL" id="LOXM01000217">
    <property type="protein sequence ID" value="KVG59349.1"/>
    <property type="molecule type" value="Genomic_DNA"/>
</dbReference>
<proteinExistence type="predicted"/>
<accession>A0A103R195</accession>
<feature type="non-terminal residue" evidence="2">
    <location>
        <position position="1"/>
    </location>
</feature>
<evidence type="ECO:0000313" key="3">
    <source>
        <dbReference type="Proteomes" id="UP000064029"/>
    </source>
</evidence>
<comment type="caution">
    <text evidence="2">The sequence shown here is derived from an EMBL/GenBank/DDBJ whole genome shotgun (WGS) entry which is preliminary data.</text>
</comment>